<feature type="chain" id="PRO_5005567720" evidence="1">
    <location>
        <begin position="19"/>
        <end position="34"/>
    </location>
</feature>
<protein>
    <submittedName>
        <fullName evidence="2">Putative signal peptide protein</fullName>
    </submittedName>
</protein>
<reference evidence="2 3" key="1">
    <citation type="submission" date="2015-08" db="EMBL/GenBank/DDBJ databases">
        <title>Next Generation Sequencing and Analysis of the Genome of Puccinia sorghi L Schw, the Causal Agent of Maize Common Rust.</title>
        <authorList>
            <person name="Rochi L."/>
            <person name="Burguener G."/>
            <person name="Darino M."/>
            <person name="Turjanski A."/>
            <person name="Kreff E."/>
            <person name="Dieguez M.J."/>
            <person name="Sacco F."/>
        </authorList>
    </citation>
    <scope>NUCLEOTIDE SEQUENCE [LARGE SCALE GENOMIC DNA]</scope>
    <source>
        <strain evidence="2 3">RO10H11247</strain>
    </source>
</reference>
<sequence length="34" mass="3908">MLFVRLLMFTTLTHLSHSCIIPTPQVCLYSLQSL</sequence>
<evidence type="ECO:0000313" key="3">
    <source>
        <dbReference type="Proteomes" id="UP000037035"/>
    </source>
</evidence>
<gene>
    <name evidence="2" type="ORF">VP01_748g10</name>
</gene>
<name>A0A0L6UC95_9BASI</name>
<organism evidence="2 3">
    <name type="scientific">Puccinia sorghi</name>
    <dbReference type="NCBI Taxonomy" id="27349"/>
    <lineage>
        <taxon>Eukaryota</taxon>
        <taxon>Fungi</taxon>
        <taxon>Dikarya</taxon>
        <taxon>Basidiomycota</taxon>
        <taxon>Pucciniomycotina</taxon>
        <taxon>Pucciniomycetes</taxon>
        <taxon>Pucciniales</taxon>
        <taxon>Pucciniaceae</taxon>
        <taxon>Puccinia</taxon>
    </lineage>
</organism>
<keyword evidence="3" id="KW-1185">Reference proteome</keyword>
<dbReference type="AlphaFoldDB" id="A0A0L6UC95"/>
<keyword evidence="1" id="KW-0732">Signal</keyword>
<comment type="caution">
    <text evidence="2">The sequence shown here is derived from an EMBL/GenBank/DDBJ whole genome shotgun (WGS) entry which is preliminary data.</text>
</comment>
<dbReference type="EMBL" id="LAVV01012927">
    <property type="protein sequence ID" value="KNZ46189.1"/>
    <property type="molecule type" value="Genomic_DNA"/>
</dbReference>
<dbReference type="VEuPathDB" id="FungiDB:VP01_748g10"/>
<evidence type="ECO:0000313" key="2">
    <source>
        <dbReference type="EMBL" id="KNZ46189.1"/>
    </source>
</evidence>
<dbReference type="Proteomes" id="UP000037035">
    <property type="component" value="Unassembled WGS sequence"/>
</dbReference>
<accession>A0A0L6UC95</accession>
<feature type="signal peptide" evidence="1">
    <location>
        <begin position="1"/>
        <end position="18"/>
    </location>
</feature>
<proteinExistence type="predicted"/>
<evidence type="ECO:0000256" key="1">
    <source>
        <dbReference type="SAM" id="SignalP"/>
    </source>
</evidence>